<comment type="caution">
    <text evidence="1">The sequence shown here is derived from an EMBL/GenBank/DDBJ whole genome shotgun (WGS) entry which is preliminary data.</text>
</comment>
<name>A0A8T2URC6_CERRI</name>
<dbReference type="EMBL" id="CM035411">
    <property type="protein sequence ID" value="KAH7435924.1"/>
    <property type="molecule type" value="Genomic_DNA"/>
</dbReference>
<protein>
    <submittedName>
        <fullName evidence="1">Uncharacterized protein</fullName>
    </submittedName>
</protein>
<keyword evidence="2" id="KW-1185">Reference proteome</keyword>
<proteinExistence type="predicted"/>
<evidence type="ECO:0000313" key="2">
    <source>
        <dbReference type="Proteomes" id="UP000825935"/>
    </source>
</evidence>
<evidence type="ECO:0000313" key="1">
    <source>
        <dbReference type="EMBL" id="KAH7435924.1"/>
    </source>
</evidence>
<accession>A0A8T2URC6</accession>
<reference evidence="1" key="1">
    <citation type="submission" date="2021-08" db="EMBL/GenBank/DDBJ databases">
        <title>WGS assembly of Ceratopteris richardii.</title>
        <authorList>
            <person name="Marchant D.B."/>
            <person name="Chen G."/>
            <person name="Jenkins J."/>
            <person name="Shu S."/>
            <person name="Leebens-Mack J."/>
            <person name="Grimwood J."/>
            <person name="Schmutz J."/>
            <person name="Soltis P."/>
            <person name="Soltis D."/>
            <person name="Chen Z.-H."/>
        </authorList>
    </citation>
    <scope>NUCLEOTIDE SEQUENCE</scope>
    <source>
        <strain evidence="1">Whitten #5841</strain>
        <tissue evidence="1">Leaf</tissue>
    </source>
</reference>
<dbReference type="AlphaFoldDB" id="A0A8T2URC6"/>
<gene>
    <name evidence="1" type="ORF">KP509_06G084200</name>
</gene>
<organism evidence="1 2">
    <name type="scientific">Ceratopteris richardii</name>
    <name type="common">Triangle waterfern</name>
    <dbReference type="NCBI Taxonomy" id="49495"/>
    <lineage>
        <taxon>Eukaryota</taxon>
        <taxon>Viridiplantae</taxon>
        <taxon>Streptophyta</taxon>
        <taxon>Embryophyta</taxon>
        <taxon>Tracheophyta</taxon>
        <taxon>Polypodiopsida</taxon>
        <taxon>Polypodiidae</taxon>
        <taxon>Polypodiales</taxon>
        <taxon>Pteridineae</taxon>
        <taxon>Pteridaceae</taxon>
        <taxon>Parkerioideae</taxon>
        <taxon>Ceratopteris</taxon>
    </lineage>
</organism>
<dbReference type="Proteomes" id="UP000825935">
    <property type="component" value="Chromosome 6"/>
</dbReference>
<sequence>MASWFFDDLLSPPCYGTCSSCDRSYPTSSILVHRYAKVSLSVEEICIAMAKQEPAIFSMHVFRTHPRLRRAQARLAKPICSLKRAIRSLALNGTVAAVGHNVKSSRRAISRTGCSPQWSTSSYPDAVADCIRFMKTSAGLAN</sequence>